<dbReference type="RefSeq" id="WP_052902119.1">
    <property type="nucleotide sequence ID" value="NZ_JRXE01000032.1"/>
</dbReference>
<evidence type="ECO:0000313" key="5">
    <source>
        <dbReference type="Proteomes" id="UP000037088"/>
    </source>
</evidence>
<dbReference type="InterPro" id="IPR036429">
    <property type="entry name" value="SpoA-like_sf"/>
</dbReference>
<dbReference type="Proteomes" id="UP000036851">
    <property type="component" value="Unassembled WGS sequence"/>
</dbReference>
<dbReference type="Proteomes" id="UP000037088">
    <property type="component" value="Unassembled WGS sequence"/>
</dbReference>
<dbReference type="PATRIC" id="fig|1560201.3.peg.4018"/>
<evidence type="ECO:0000259" key="1">
    <source>
        <dbReference type="Pfam" id="PF01052"/>
    </source>
</evidence>
<dbReference type="Gene3D" id="2.30.330.10">
    <property type="entry name" value="SpoA-like"/>
    <property type="match status" value="1"/>
</dbReference>
<proteinExistence type="predicted"/>
<dbReference type="AlphaFoldDB" id="A0A0L7SXU0"/>
<dbReference type="EMBL" id="JRXE01000032">
    <property type="protein sequence ID" value="KOC87781.1"/>
    <property type="molecule type" value="Genomic_DNA"/>
</dbReference>
<comment type="caution">
    <text evidence="2">The sequence shown here is derived from an EMBL/GenBank/DDBJ whole genome shotgun (WGS) entry which is preliminary data.</text>
</comment>
<accession>A0A0L7SXU0</accession>
<dbReference type="GO" id="GO:0030254">
    <property type="term" value="P:protein secretion by the type III secretion system"/>
    <property type="evidence" value="ECO:0007669"/>
    <property type="project" value="InterPro"/>
</dbReference>
<dbReference type="STRING" id="1560201.NG42_18955"/>
<evidence type="ECO:0000313" key="2">
    <source>
        <dbReference type="EMBL" id="KOC87781.1"/>
    </source>
</evidence>
<organism evidence="2 5">
    <name type="scientific">Winslowiella iniecta</name>
    <dbReference type="NCBI Taxonomy" id="1560201"/>
    <lineage>
        <taxon>Bacteria</taxon>
        <taxon>Pseudomonadati</taxon>
        <taxon>Pseudomonadota</taxon>
        <taxon>Gammaproteobacteria</taxon>
        <taxon>Enterobacterales</taxon>
        <taxon>Erwiniaceae</taxon>
        <taxon>Winslowiella</taxon>
    </lineage>
</organism>
<dbReference type="NCBIfam" id="TIGR02551">
    <property type="entry name" value="SpaO_YscQ"/>
    <property type="match status" value="1"/>
</dbReference>
<feature type="domain" description="Flagellar motor switch protein FliN-like C-terminal" evidence="1">
    <location>
        <begin position="253"/>
        <end position="321"/>
    </location>
</feature>
<dbReference type="OrthoDB" id="8596370at2"/>
<evidence type="ECO:0000313" key="3">
    <source>
        <dbReference type="EMBL" id="KOC90045.1"/>
    </source>
</evidence>
<dbReference type="InterPro" id="IPR013385">
    <property type="entry name" value="T3SS_SpaO/YscQ/SpaO"/>
</dbReference>
<dbReference type="InterPro" id="IPR001543">
    <property type="entry name" value="FliN-like_C"/>
</dbReference>
<dbReference type="SUPFAM" id="SSF101801">
    <property type="entry name" value="Surface presentation of antigens (SPOA)"/>
    <property type="match status" value="1"/>
</dbReference>
<keyword evidence="5" id="KW-1185">Reference proteome</keyword>
<gene>
    <name evidence="2" type="ORF">NG42_18955</name>
    <name evidence="3" type="ORF">NG43_17800</name>
</gene>
<name>A0A0L7SXU0_9GAMM</name>
<protein>
    <recommendedName>
        <fullName evidence="1">Flagellar motor switch protein FliN-like C-terminal domain-containing protein</fullName>
    </recommendedName>
</protein>
<evidence type="ECO:0000313" key="4">
    <source>
        <dbReference type="Proteomes" id="UP000036851"/>
    </source>
</evidence>
<reference evidence="4 5" key="1">
    <citation type="journal article" date="2015" name="Int. J. Syst. Evol. Microbiol.">
        <title>Erwinia iniecta sp. nov., isolated from Russian wheat aphids (Diuraphis noxia).</title>
        <authorList>
            <person name="Campillo T."/>
            <person name="Luna E."/>
            <person name="Portier P."/>
            <person name="Fischer-Le Saux M."/>
            <person name="Lapitan N."/>
            <person name="Tisserat N.A."/>
            <person name="Leach J.E."/>
        </authorList>
    </citation>
    <scope>NUCLEOTIDE SEQUENCE [LARGE SCALE GENOMIC DNA]</scope>
    <source>
        <strain evidence="2 5">B120</strain>
        <strain evidence="3 4">B149</strain>
    </source>
</reference>
<dbReference type="Pfam" id="PF01052">
    <property type="entry name" value="FliMN_C"/>
    <property type="match status" value="1"/>
</dbReference>
<sequence length="323" mass="35541">MRIPGLSKQQGELIKKAGHGVQLTTEQGSMQLSFRQQSAASGLILHARRDDQPITLWLDEQQWCQWVEPMLAIPSLALAPAELHDLLAHWTLADVSECFDGNDLPWPEAHSLQTGDAPSGLGWQLNIRREDRCLALRLLSGAESWIDKLSDNMFPENTWDSAAELPLTASLLAGWSKIDAAQLKALKPGDALMLQKSLQVNHGQVALFLERPLAVIEQGSESNTFYIEEMMSDFEDWMDITPSSEVNTSVEQALNEAMVSVTVEVAQLTVSLQELSRMEAGGMLSGVVSQDSLVTLKVGNRAIARGTLLEFDSQLAVKIDHLC</sequence>
<dbReference type="EMBL" id="JRXF01000032">
    <property type="protein sequence ID" value="KOC90045.1"/>
    <property type="molecule type" value="Genomic_DNA"/>
</dbReference>